<dbReference type="InterPro" id="IPR035919">
    <property type="entry name" value="EAL_sf"/>
</dbReference>
<evidence type="ECO:0000313" key="4">
    <source>
        <dbReference type="Proteomes" id="UP000241426"/>
    </source>
</evidence>
<dbReference type="EMBL" id="PYNF01000076">
    <property type="protein sequence ID" value="PSU87098.1"/>
    <property type="molecule type" value="Genomic_DNA"/>
</dbReference>
<accession>A0A2T3K9V4</accession>
<feature type="domain" description="EAL" evidence="2">
    <location>
        <begin position="111"/>
        <end position="359"/>
    </location>
</feature>
<reference evidence="3 4" key="1">
    <citation type="submission" date="2018-01" db="EMBL/GenBank/DDBJ databases">
        <title>Whole genome sequencing of Histamine producing bacteria.</title>
        <authorList>
            <person name="Butler K."/>
        </authorList>
    </citation>
    <scope>NUCLEOTIDE SEQUENCE [LARGE SCALE GENOMIC DNA]</scope>
    <source>
        <strain evidence="3 4">FS-7.2</strain>
    </source>
</reference>
<keyword evidence="1" id="KW-0812">Transmembrane</keyword>
<dbReference type="SUPFAM" id="SSF141868">
    <property type="entry name" value="EAL domain-like"/>
    <property type="match status" value="1"/>
</dbReference>
<evidence type="ECO:0000313" key="3">
    <source>
        <dbReference type="EMBL" id="PSU87098.1"/>
    </source>
</evidence>
<feature type="transmembrane region" description="Helical" evidence="1">
    <location>
        <begin position="82"/>
        <end position="104"/>
    </location>
</feature>
<keyword evidence="1" id="KW-1133">Transmembrane helix</keyword>
<dbReference type="RefSeq" id="WP_107290269.1">
    <property type="nucleotide sequence ID" value="NZ_PYNF01000076.1"/>
</dbReference>
<dbReference type="Pfam" id="PF00563">
    <property type="entry name" value="EAL"/>
    <property type="match status" value="1"/>
</dbReference>
<dbReference type="Proteomes" id="UP000241426">
    <property type="component" value="Unassembled WGS sequence"/>
</dbReference>
<keyword evidence="1" id="KW-0472">Membrane</keyword>
<dbReference type="CDD" id="cd01948">
    <property type="entry name" value="EAL"/>
    <property type="match status" value="1"/>
</dbReference>
<dbReference type="PANTHER" id="PTHR33121:SF71">
    <property type="entry name" value="OXYGEN SENSOR PROTEIN DOSP"/>
    <property type="match status" value="1"/>
</dbReference>
<gene>
    <name evidence="3" type="ORF">C9J27_26310</name>
</gene>
<organism evidence="3 4">
    <name type="scientific">Photobacterium kishitanii</name>
    <dbReference type="NCBI Taxonomy" id="318456"/>
    <lineage>
        <taxon>Bacteria</taxon>
        <taxon>Pseudomonadati</taxon>
        <taxon>Pseudomonadota</taxon>
        <taxon>Gammaproteobacteria</taxon>
        <taxon>Vibrionales</taxon>
        <taxon>Vibrionaceae</taxon>
        <taxon>Photobacterium</taxon>
    </lineage>
</organism>
<dbReference type="SMART" id="SM00052">
    <property type="entry name" value="EAL"/>
    <property type="match status" value="1"/>
</dbReference>
<dbReference type="PANTHER" id="PTHR33121">
    <property type="entry name" value="CYCLIC DI-GMP PHOSPHODIESTERASE PDEF"/>
    <property type="match status" value="1"/>
</dbReference>
<dbReference type="GO" id="GO:0071111">
    <property type="term" value="F:cyclic-guanylate-specific phosphodiesterase activity"/>
    <property type="evidence" value="ECO:0007669"/>
    <property type="project" value="InterPro"/>
</dbReference>
<sequence>EHNSYLLSNDDDKYFSYIFKFGTGFYKVNYYKDLFIKNIHNSLTRFKVYNDHENPRLDLFRTDKIIDHLNIIISSGINKINLLVLTLFNIIISFCIIIKIHHLLSNYFSIDNSMSRLINKGVRNNEFIPYYQNIYSFSTKKFIGAEVLCRWNHKGEILTPNYFIRKLESSDNINIVTFRLIEQAFKDLNCSNNQDYLLSFNFTVAMILDCLFVDKVINFIETTPNVKNHIIIELTESDNRFKQLDDIRKVMLKLKKHGVLLSIDDFGTGYSNLLTIQELPFDVMKIDRAFVSSEYAVSNSNMLDMMVKLGNSMNLLIVVEGVETEDELNRIKDLGVDFCQGFYYSKPSNSEIFKKSLSC</sequence>
<proteinExistence type="predicted"/>
<dbReference type="AlphaFoldDB" id="A0A2T3K9V4"/>
<evidence type="ECO:0000256" key="1">
    <source>
        <dbReference type="SAM" id="Phobius"/>
    </source>
</evidence>
<dbReference type="PROSITE" id="PS50883">
    <property type="entry name" value="EAL"/>
    <property type="match status" value="1"/>
</dbReference>
<protein>
    <recommendedName>
        <fullName evidence="2">EAL domain-containing protein</fullName>
    </recommendedName>
</protein>
<dbReference type="InterPro" id="IPR001633">
    <property type="entry name" value="EAL_dom"/>
</dbReference>
<feature type="non-terminal residue" evidence="3">
    <location>
        <position position="1"/>
    </location>
</feature>
<dbReference type="Gene3D" id="3.20.20.450">
    <property type="entry name" value="EAL domain"/>
    <property type="match status" value="1"/>
</dbReference>
<dbReference type="InterPro" id="IPR050706">
    <property type="entry name" value="Cyclic-di-GMP_PDE-like"/>
</dbReference>
<comment type="caution">
    <text evidence="3">The sequence shown here is derived from an EMBL/GenBank/DDBJ whole genome shotgun (WGS) entry which is preliminary data.</text>
</comment>
<evidence type="ECO:0000259" key="2">
    <source>
        <dbReference type="PROSITE" id="PS50883"/>
    </source>
</evidence>
<name>A0A2T3K9V4_9GAMM</name>